<dbReference type="SMART" id="SM00822">
    <property type="entry name" value="PKS_KR"/>
    <property type="match status" value="1"/>
</dbReference>
<accession>A0A261VMY3</accession>
<dbReference type="PANTHER" id="PTHR42879">
    <property type="entry name" value="3-OXOACYL-(ACYL-CARRIER-PROTEIN) REDUCTASE"/>
    <property type="match status" value="1"/>
</dbReference>
<dbReference type="FunFam" id="3.40.50.720:FF:000084">
    <property type="entry name" value="Short-chain dehydrogenase reductase"/>
    <property type="match status" value="1"/>
</dbReference>
<dbReference type="InterPro" id="IPR036291">
    <property type="entry name" value="NAD(P)-bd_dom_sf"/>
</dbReference>
<dbReference type="PRINTS" id="PR00080">
    <property type="entry name" value="SDRFAMILY"/>
</dbReference>
<dbReference type="AlphaFoldDB" id="A0A261VMY3"/>
<dbReference type="InterPro" id="IPR050259">
    <property type="entry name" value="SDR"/>
</dbReference>
<dbReference type="InterPro" id="IPR057326">
    <property type="entry name" value="KR_dom"/>
</dbReference>
<gene>
    <name evidence="4" type="ORF">CAL22_11930</name>
</gene>
<dbReference type="InterPro" id="IPR002347">
    <property type="entry name" value="SDR_fam"/>
</dbReference>
<sequence>MDLKLKGKVALVTGSSKGIGAAIAAGLAREGATVIIHGRQAPDAQRVAQTIVAAGGCAHAVAGDLTRDDDVAHLTAQARSLAGDINILINNAGGSGPGEDWTNAAPATWSATYDRNVLSALRVTAQLLPAMQSRAWGRIINIASMAALMPPAINPDYAAAKAAMLAMTASLAKAVAGHGITVNTLSPGTIHSARLEQRFRAAAASHGLDPLAPWKQIEACALPHFAHVPVGRVGTLQEISDAVCFLASPRAAYITGSNLRVDGGMLPTA</sequence>
<dbReference type="EMBL" id="NEVU01000002">
    <property type="protein sequence ID" value="OZI75111.1"/>
    <property type="molecule type" value="Genomic_DNA"/>
</dbReference>
<dbReference type="Pfam" id="PF00106">
    <property type="entry name" value="adh_short"/>
    <property type="match status" value="1"/>
</dbReference>
<evidence type="ECO:0000313" key="5">
    <source>
        <dbReference type="Proteomes" id="UP000216429"/>
    </source>
</evidence>
<dbReference type="GO" id="GO:0032787">
    <property type="term" value="P:monocarboxylic acid metabolic process"/>
    <property type="evidence" value="ECO:0007669"/>
    <property type="project" value="UniProtKB-ARBA"/>
</dbReference>
<reference evidence="5" key="1">
    <citation type="submission" date="2017-05" db="EMBL/GenBank/DDBJ databases">
        <title>Complete and WGS of Bordetella genogroups.</title>
        <authorList>
            <person name="Spilker T."/>
            <person name="Lipuma J."/>
        </authorList>
    </citation>
    <scope>NUCLEOTIDE SEQUENCE [LARGE SCALE GENOMIC DNA]</scope>
    <source>
        <strain evidence="5">AU6712</strain>
    </source>
</reference>
<organism evidence="4 5">
    <name type="scientific">Bordetella genomosp. 12</name>
    <dbReference type="NCBI Taxonomy" id="463035"/>
    <lineage>
        <taxon>Bacteria</taxon>
        <taxon>Pseudomonadati</taxon>
        <taxon>Pseudomonadota</taxon>
        <taxon>Betaproteobacteria</taxon>
        <taxon>Burkholderiales</taxon>
        <taxon>Alcaligenaceae</taxon>
        <taxon>Bordetella</taxon>
    </lineage>
</organism>
<dbReference type="RefSeq" id="WP_094813378.1">
    <property type="nucleotide sequence ID" value="NZ_NEVU01000002.1"/>
</dbReference>
<keyword evidence="5" id="KW-1185">Reference proteome</keyword>
<feature type="domain" description="Ketoreductase" evidence="3">
    <location>
        <begin position="8"/>
        <end position="188"/>
    </location>
</feature>
<proteinExistence type="inferred from homology"/>
<dbReference type="Proteomes" id="UP000216429">
    <property type="component" value="Unassembled WGS sequence"/>
</dbReference>
<dbReference type="PROSITE" id="PS00061">
    <property type="entry name" value="ADH_SHORT"/>
    <property type="match status" value="1"/>
</dbReference>
<dbReference type="OrthoDB" id="9804774at2"/>
<protein>
    <submittedName>
        <fullName evidence="4">3-oxoacyl-ACP reductase</fullName>
    </submittedName>
</protein>
<evidence type="ECO:0000256" key="1">
    <source>
        <dbReference type="ARBA" id="ARBA00006484"/>
    </source>
</evidence>
<comment type="caution">
    <text evidence="4">The sequence shown here is derived from an EMBL/GenBank/DDBJ whole genome shotgun (WGS) entry which is preliminary data.</text>
</comment>
<name>A0A261VMY3_9BORD</name>
<evidence type="ECO:0000313" key="4">
    <source>
        <dbReference type="EMBL" id="OZI75111.1"/>
    </source>
</evidence>
<evidence type="ECO:0000259" key="3">
    <source>
        <dbReference type="SMART" id="SM00822"/>
    </source>
</evidence>
<evidence type="ECO:0000256" key="2">
    <source>
        <dbReference type="RuleBase" id="RU000363"/>
    </source>
</evidence>
<dbReference type="InterPro" id="IPR020904">
    <property type="entry name" value="Sc_DH/Rdtase_CS"/>
</dbReference>
<dbReference type="SUPFAM" id="SSF51735">
    <property type="entry name" value="NAD(P)-binding Rossmann-fold domains"/>
    <property type="match status" value="1"/>
</dbReference>
<comment type="similarity">
    <text evidence="1 2">Belongs to the short-chain dehydrogenases/reductases (SDR) family.</text>
</comment>
<dbReference type="PRINTS" id="PR00081">
    <property type="entry name" value="GDHRDH"/>
</dbReference>
<dbReference type="Gene3D" id="3.40.50.720">
    <property type="entry name" value="NAD(P)-binding Rossmann-like Domain"/>
    <property type="match status" value="1"/>
</dbReference>